<accession>A0ABY6FGA8</accession>
<dbReference type="SMART" id="SM01040">
    <property type="entry name" value="Bro-N"/>
    <property type="match status" value="1"/>
</dbReference>
<keyword evidence="3" id="KW-1185">Reference proteome</keyword>
<reference evidence="2" key="1">
    <citation type="submission" date="2021-08" db="EMBL/GenBank/DDBJ databases">
        <title>Complete genome sequence of Pseudomonas phytophila.</title>
        <authorList>
            <person name="Weir B.S."/>
            <person name="Templeton M.D."/>
            <person name="Arshed S."/>
            <person name="Andersen M.T."/>
            <person name="Jayaraman J."/>
        </authorList>
    </citation>
    <scope>NUCLEOTIDE SEQUENCE</scope>
    <source>
        <strain evidence="2">ICMP 23753</strain>
    </source>
</reference>
<dbReference type="Proteomes" id="UP001063228">
    <property type="component" value="Chromosome"/>
</dbReference>
<protein>
    <submittedName>
        <fullName evidence="2">Bro-N domain-containing protein</fullName>
    </submittedName>
</protein>
<evidence type="ECO:0000313" key="2">
    <source>
        <dbReference type="EMBL" id="UXZ96953.1"/>
    </source>
</evidence>
<dbReference type="PANTHER" id="PTHR36180:SF2">
    <property type="entry name" value="BRO FAMILY PROTEIN"/>
    <property type="match status" value="1"/>
</dbReference>
<sequence>MEPPFEPMVFNRHKYHLHALLIDRQAWFCARELGRMMGLFLEERFTRKLAPDQRRNVLMSYYGEAKETLMVSESAVYALLVYHPNPANLPLRKWLTYSVLPRLRYSSDVKDHNSPTPGVLEWQTGELNVMHWQDEPWIRLRDMPCLLPRRDEVGGGRLGRKWGAIKHLFG</sequence>
<dbReference type="InterPro" id="IPR003497">
    <property type="entry name" value="BRO_N_domain"/>
</dbReference>
<dbReference type="Pfam" id="PF02498">
    <property type="entry name" value="Bro-N"/>
    <property type="match status" value="1"/>
</dbReference>
<name>A0ABY6FGA8_9PSED</name>
<organism evidence="2 3">
    <name type="scientific">Pseudomonas phytophila</name>
    <dbReference type="NCBI Taxonomy" id="2867264"/>
    <lineage>
        <taxon>Bacteria</taxon>
        <taxon>Pseudomonadati</taxon>
        <taxon>Pseudomonadota</taxon>
        <taxon>Gammaproteobacteria</taxon>
        <taxon>Pseudomonadales</taxon>
        <taxon>Pseudomonadaceae</taxon>
        <taxon>Pseudomonas</taxon>
    </lineage>
</organism>
<dbReference type="PANTHER" id="PTHR36180">
    <property type="entry name" value="DNA-BINDING PROTEIN-RELATED-RELATED"/>
    <property type="match status" value="1"/>
</dbReference>
<feature type="domain" description="Bro-N" evidence="1">
    <location>
        <begin position="1"/>
        <end position="107"/>
    </location>
</feature>
<proteinExistence type="predicted"/>
<evidence type="ECO:0000313" key="3">
    <source>
        <dbReference type="Proteomes" id="UP001063228"/>
    </source>
</evidence>
<evidence type="ECO:0000259" key="1">
    <source>
        <dbReference type="PROSITE" id="PS51750"/>
    </source>
</evidence>
<dbReference type="PROSITE" id="PS51750">
    <property type="entry name" value="BRO_N"/>
    <property type="match status" value="1"/>
</dbReference>
<gene>
    <name evidence="2" type="ORF">K3169_03300</name>
</gene>
<dbReference type="EMBL" id="CP081201">
    <property type="protein sequence ID" value="UXZ96953.1"/>
    <property type="molecule type" value="Genomic_DNA"/>
</dbReference>
<dbReference type="RefSeq" id="WP_263269948.1">
    <property type="nucleotide sequence ID" value="NZ_CP081201.1"/>
</dbReference>